<feature type="transmembrane region" description="Helical" evidence="9">
    <location>
        <begin position="488"/>
        <end position="511"/>
    </location>
</feature>
<dbReference type="PANTHER" id="PTHR23501">
    <property type="entry name" value="MAJOR FACILITATOR SUPERFAMILY"/>
    <property type="match status" value="1"/>
</dbReference>
<evidence type="ECO:0000256" key="7">
    <source>
        <dbReference type="ARBA" id="ARBA00023136"/>
    </source>
</evidence>
<evidence type="ECO:0000256" key="3">
    <source>
        <dbReference type="ARBA" id="ARBA00022448"/>
    </source>
</evidence>
<dbReference type="FunFam" id="1.20.1250.20:FF:000197">
    <property type="entry name" value="Siderophore iron transporter 1"/>
    <property type="match status" value="1"/>
</dbReference>
<dbReference type="AlphaFoldDB" id="A0A9Q8P8J6"/>
<organism evidence="11 12">
    <name type="scientific">Passalora fulva</name>
    <name type="common">Tomato leaf mold</name>
    <name type="synonym">Cladosporium fulvum</name>
    <dbReference type="NCBI Taxonomy" id="5499"/>
    <lineage>
        <taxon>Eukaryota</taxon>
        <taxon>Fungi</taxon>
        <taxon>Dikarya</taxon>
        <taxon>Ascomycota</taxon>
        <taxon>Pezizomycotina</taxon>
        <taxon>Dothideomycetes</taxon>
        <taxon>Dothideomycetidae</taxon>
        <taxon>Mycosphaerellales</taxon>
        <taxon>Mycosphaerellaceae</taxon>
        <taxon>Fulvia</taxon>
    </lineage>
</organism>
<evidence type="ECO:0000256" key="5">
    <source>
        <dbReference type="ARBA" id="ARBA00022989"/>
    </source>
</evidence>
<dbReference type="GO" id="GO:0015343">
    <property type="term" value="F:siderophore-iron transmembrane transporter activity"/>
    <property type="evidence" value="ECO:0007669"/>
    <property type="project" value="TreeGrafter"/>
</dbReference>
<dbReference type="InterPro" id="IPR011701">
    <property type="entry name" value="MFS"/>
</dbReference>
<protein>
    <submittedName>
        <fullName evidence="11">MFS siderochrome iron transporter C</fullName>
    </submittedName>
</protein>
<evidence type="ECO:0000256" key="4">
    <source>
        <dbReference type="ARBA" id="ARBA00022692"/>
    </source>
</evidence>
<reference evidence="11" key="2">
    <citation type="journal article" date="2022" name="Microb. Genom.">
        <title>A chromosome-scale genome assembly of the tomato pathogen Cladosporium fulvum reveals a compartmentalized genome architecture and the presence of a dispensable chromosome.</title>
        <authorList>
            <person name="Zaccaron A.Z."/>
            <person name="Chen L.H."/>
            <person name="Samaras A."/>
            <person name="Stergiopoulos I."/>
        </authorList>
    </citation>
    <scope>NUCLEOTIDE SEQUENCE</scope>
    <source>
        <strain evidence="11">Race5_Kim</strain>
    </source>
</reference>
<dbReference type="Proteomes" id="UP000756132">
    <property type="component" value="Chromosome 5"/>
</dbReference>
<evidence type="ECO:0000313" key="12">
    <source>
        <dbReference type="Proteomes" id="UP000756132"/>
    </source>
</evidence>
<keyword evidence="12" id="KW-1185">Reference proteome</keyword>
<name>A0A9Q8P8J6_PASFU</name>
<dbReference type="Gene3D" id="1.20.1250.20">
    <property type="entry name" value="MFS general substrate transporter like domains"/>
    <property type="match status" value="2"/>
</dbReference>
<keyword evidence="3" id="KW-0813">Transport</keyword>
<evidence type="ECO:0000256" key="6">
    <source>
        <dbReference type="ARBA" id="ARBA00023065"/>
    </source>
</evidence>
<dbReference type="OrthoDB" id="2241241at2759"/>
<dbReference type="PANTHER" id="PTHR23501:SF87">
    <property type="entry name" value="SIDEROPHORE IRON TRANSPORTER 2"/>
    <property type="match status" value="1"/>
</dbReference>
<feature type="transmembrane region" description="Helical" evidence="9">
    <location>
        <begin position="112"/>
        <end position="129"/>
    </location>
</feature>
<feature type="transmembrane region" description="Helical" evidence="9">
    <location>
        <begin position="141"/>
        <end position="159"/>
    </location>
</feature>
<dbReference type="EMBL" id="CP090167">
    <property type="protein sequence ID" value="UJO17295.1"/>
    <property type="molecule type" value="Genomic_DNA"/>
</dbReference>
<dbReference type="PROSITE" id="PS50850">
    <property type="entry name" value="MFS"/>
    <property type="match status" value="1"/>
</dbReference>
<dbReference type="RefSeq" id="XP_047761661.1">
    <property type="nucleotide sequence ID" value="XM_047905245.1"/>
</dbReference>
<dbReference type="GeneID" id="71985975"/>
<keyword evidence="7 9" id="KW-0472">Membrane</keyword>
<feature type="transmembrane region" description="Helical" evidence="9">
    <location>
        <begin position="289"/>
        <end position="307"/>
    </location>
</feature>
<reference evidence="11" key="1">
    <citation type="submission" date="2021-12" db="EMBL/GenBank/DDBJ databases">
        <authorList>
            <person name="Zaccaron A."/>
            <person name="Stergiopoulos I."/>
        </authorList>
    </citation>
    <scope>NUCLEOTIDE SEQUENCE</scope>
    <source>
        <strain evidence="11">Race5_Kim</strain>
    </source>
</reference>
<feature type="transmembrane region" description="Helical" evidence="9">
    <location>
        <begin position="319"/>
        <end position="336"/>
    </location>
</feature>
<feature type="compositionally biased region" description="Acidic residues" evidence="8">
    <location>
        <begin position="635"/>
        <end position="646"/>
    </location>
</feature>
<dbReference type="Pfam" id="PF07690">
    <property type="entry name" value="MFS_1"/>
    <property type="match status" value="1"/>
</dbReference>
<dbReference type="SUPFAM" id="SSF103473">
    <property type="entry name" value="MFS general substrate transporter"/>
    <property type="match status" value="1"/>
</dbReference>
<comment type="similarity">
    <text evidence="2">Belongs to the major facilitator superfamily.</text>
</comment>
<dbReference type="KEGG" id="ffu:CLAFUR5_06097"/>
<accession>A0A9Q8P8J6</accession>
<evidence type="ECO:0000256" key="9">
    <source>
        <dbReference type="SAM" id="Phobius"/>
    </source>
</evidence>
<feature type="compositionally biased region" description="Basic and acidic residues" evidence="8">
    <location>
        <begin position="44"/>
        <end position="55"/>
    </location>
</feature>
<comment type="subcellular location">
    <subcellularLocation>
        <location evidence="1">Membrane</location>
        <topology evidence="1">Multi-pass membrane protein</topology>
    </subcellularLocation>
</comment>
<evidence type="ECO:0000256" key="2">
    <source>
        <dbReference type="ARBA" id="ARBA00008335"/>
    </source>
</evidence>
<dbReference type="InterPro" id="IPR020846">
    <property type="entry name" value="MFS_dom"/>
</dbReference>
<gene>
    <name evidence="11" type="ORF">CLAFUR5_06097</name>
</gene>
<dbReference type="GO" id="GO:0005886">
    <property type="term" value="C:plasma membrane"/>
    <property type="evidence" value="ECO:0007669"/>
    <property type="project" value="TreeGrafter"/>
</dbReference>
<feature type="transmembrane region" description="Helical" evidence="9">
    <location>
        <begin position="566"/>
        <end position="587"/>
    </location>
</feature>
<feature type="transmembrane region" description="Helical" evidence="9">
    <location>
        <begin position="357"/>
        <end position="378"/>
    </location>
</feature>
<dbReference type="InterPro" id="IPR036259">
    <property type="entry name" value="MFS_trans_sf"/>
</dbReference>
<feature type="domain" description="Major facilitator superfamily (MFS) profile" evidence="10">
    <location>
        <begin position="76"/>
        <end position="588"/>
    </location>
</feature>
<keyword evidence="5 9" id="KW-1133">Transmembrane helix</keyword>
<feature type="transmembrane region" description="Helical" evidence="9">
    <location>
        <begin position="455"/>
        <end position="476"/>
    </location>
</feature>
<evidence type="ECO:0000256" key="8">
    <source>
        <dbReference type="SAM" id="MobiDB-lite"/>
    </source>
</evidence>
<feature type="transmembrane region" description="Helical" evidence="9">
    <location>
        <begin position="235"/>
        <end position="255"/>
    </location>
</feature>
<keyword evidence="6" id="KW-0406">Ion transport</keyword>
<feature type="transmembrane region" description="Helical" evidence="9">
    <location>
        <begin position="398"/>
        <end position="417"/>
    </location>
</feature>
<sequence>MRTYGTVPVQEEADDGSGVERAATLVSSGKHERDNRTITPPLDDDARSVMSERSHESAQAGVKRLEAISSTWSKTGLYVAYVGIALLAYATSLEGQTTTNLTIFATSAFKSHSLVSTVLVIQGVVLSIVKPPMSKIADVFGRFEAFGLSVLLYIVGFIQQAASNNVETYAAAQIFYAAGQTGLQILIQIFIADTSDLINRALCSTIPDTPFLLNVWLGPALAETMLNKLNWRWGYGIWAVILPIAFLPLALALVINQRRAAMRGILPTTPFAEESWWEMIKTLWFELDLFGLLLICVAFTLILIPLTLGAKTGWDNPSLITMLVVGAACLVAIPFWERSKTLAPRAFFPRSFWKNRTLMAGLALSFFYFMAFYLSVYPYFQSYLLVVQDLPLTQAGRIVQTFTFTSTITAIIISFVIKYTKRYKIYMVIGTVVYVIGLGLMIIYRTEESTPRTIIATQVFLGIGGSLTHVPAQLGVQASASHSEVAAATALFLTFLEIGGAVGSGISGAIWTSNVPKKLAMYLPEETKDQAAEIFGNITLASRGWPMGSPTRIAINLAYQEAMTNILTVSIFVALPCIVLSLLMTNYKLDEIDQGVKGVVIGGTQDGVDNREEPIAGPSTSRLSRESTRLMAISAEEEDDEEDGENEERQDSRSRLLGSRKRS</sequence>
<feature type="region of interest" description="Disordered" evidence="8">
    <location>
        <begin position="1"/>
        <end position="55"/>
    </location>
</feature>
<feature type="region of interest" description="Disordered" evidence="8">
    <location>
        <begin position="605"/>
        <end position="663"/>
    </location>
</feature>
<evidence type="ECO:0000313" key="11">
    <source>
        <dbReference type="EMBL" id="UJO17295.1"/>
    </source>
</evidence>
<proteinExistence type="inferred from homology"/>
<evidence type="ECO:0000259" key="10">
    <source>
        <dbReference type="PROSITE" id="PS50850"/>
    </source>
</evidence>
<keyword evidence="4 9" id="KW-0812">Transmembrane</keyword>
<evidence type="ECO:0000256" key="1">
    <source>
        <dbReference type="ARBA" id="ARBA00004141"/>
    </source>
</evidence>
<feature type="transmembrane region" description="Helical" evidence="9">
    <location>
        <begin position="424"/>
        <end position="443"/>
    </location>
</feature>